<dbReference type="InterPro" id="IPR036869">
    <property type="entry name" value="J_dom_sf"/>
</dbReference>
<evidence type="ECO:0000313" key="4">
    <source>
        <dbReference type="EMBL" id="KAK2947939.1"/>
    </source>
</evidence>
<dbReference type="InterPro" id="IPR018253">
    <property type="entry name" value="DnaJ_domain_CS"/>
</dbReference>
<feature type="chain" id="PRO_5045161185" evidence="2">
    <location>
        <begin position="18"/>
        <end position="164"/>
    </location>
</feature>
<evidence type="ECO:0000256" key="1">
    <source>
        <dbReference type="ARBA" id="ARBA00023186"/>
    </source>
</evidence>
<dbReference type="CDD" id="cd06257">
    <property type="entry name" value="DnaJ"/>
    <property type="match status" value="1"/>
</dbReference>
<dbReference type="InterPro" id="IPR051938">
    <property type="entry name" value="Apopto_cytoskel_mod"/>
</dbReference>
<evidence type="ECO:0000256" key="2">
    <source>
        <dbReference type="SAM" id="SignalP"/>
    </source>
</evidence>
<dbReference type="SUPFAM" id="SSF46565">
    <property type="entry name" value="Chaperone J-domain"/>
    <property type="match status" value="1"/>
</dbReference>
<dbReference type="InterPro" id="IPR001623">
    <property type="entry name" value="DnaJ_domain"/>
</dbReference>
<feature type="domain" description="J" evidence="3">
    <location>
        <begin position="21"/>
        <end position="86"/>
    </location>
</feature>
<keyword evidence="1" id="KW-0143">Chaperone</keyword>
<dbReference type="Proteomes" id="UP001281761">
    <property type="component" value="Unassembled WGS sequence"/>
</dbReference>
<organism evidence="4 5">
    <name type="scientific">Blattamonas nauphoetae</name>
    <dbReference type="NCBI Taxonomy" id="2049346"/>
    <lineage>
        <taxon>Eukaryota</taxon>
        <taxon>Metamonada</taxon>
        <taxon>Preaxostyla</taxon>
        <taxon>Oxymonadida</taxon>
        <taxon>Blattamonas</taxon>
    </lineage>
</organism>
<reference evidence="4 5" key="1">
    <citation type="journal article" date="2022" name="bioRxiv">
        <title>Genomics of Preaxostyla Flagellates Illuminates Evolutionary Transitions and the Path Towards Mitochondrial Loss.</title>
        <authorList>
            <person name="Novak L.V.F."/>
            <person name="Treitli S.C."/>
            <person name="Pyrih J."/>
            <person name="Halakuc P."/>
            <person name="Pipaliya S.V."/>
            <person name="Vacek V."/>
            <person name="Brzon O."/>
            <person name="Soukal P."/>
            <person name="Eme L."/>
            <person name="Dacks J.B."/>
            <person name="Karnkowska A."/>
            <person name="Elias M."/>
            <person name="Hampl V."/>
        </authorList>
    </citation>
    <scope>NUCLEOTIDE SEQUENCE [LARGE SCALE GENOMIC DNA]</scope>
    <source>
        <strain evidence="4">NAU3</strain>
        <tissue evidence="4">Gut</tissue>
    </source>
</reference>
<evidence type="ECO:0000313" key="5">
    <source>
        <dbReference type="Proteomes" id="UP001281761"/>
    </source>
</evidence>
<dbReference type="Pfam" id="PF00226">
    <property type="entry name" value="DnaJ"/>
    <property type="match status" value="1"/>
</dbReference>
<dbReference type="PANTHER" id="PTHR44145">
    <property type="entry name" value="DNAJ HOMOLOG SUBFAMILY A MEMBER 3, MITOCHONDRIAL"/>
    <property type="match status" value="1"/>
</dbReference>
<dbReference type="PROSITE" id="PS00636">
    <property type="entry name" value="DNAJ_1"/>
    <property type="match status" value="1"/>
</dbReference>
<dbReference type="PROSITE" id="PS50076">
    <property type="entry name" value="DNAJ_2"/>
    <property type="match status" value="1"/>
</dbReference>
<gene>
    <name evidence="4" type="ORF">BLNAU_17166</name>
</gene>
<proteinExistence type="predicted"/>
<keyword evidence="5" id="KW-1185">Reference proteome</keyword>
<dbReference type="PRINTS" id="PR00625">
    <property type="entry name" value="JDOMAIN"/>
</dbReference>
<keyword evidence="2" id="KW-0732">Signal</keyword>
<dbReference type="Gene3D" id="1.10.287.110">
    <property type="entry name" value="DnaJ domain"/>
    <property type="match status" value="1"/>
</dbReference>
<feature type="signal peptide" evidence="2">
    <location>
        <begin position="1"/>
        <end position="17"/>
    </location>
</feature>
<sequence length="164" mass="18023">MLAAFICLLAFLPSSHCAKKDLYQILGVSRDATQQEIKTRYRTLSKTLHPDKNRDDPKATEKYAEITNAYEVLGNPDSRRQYDFTGSDQNIQTNKFQSEQQGNPFGAFPFPFGGFGGGQQFTFNFGGFDFGGFGGGQPGSGGQRCVTKKMCNSQGVCRTVTQCS</sequence>
<dbReference type="PANTHER" id="PTHR44145:SF3">
    <property type="entry name" value="DNAJ HOMOLOG SUBFAMILY A MEMBER 3, MITOCHONDRIAL"/>
    <property type="match status" value="1"/>
</dbReference>
<comment type="caution">
    <text evidence="4">The sequence shown here is derived from an EMBL/GenBank/DDBJ whole genome shotgun (WGS) entry which is preliminary data.</text>
</comment>
<accession>A0ABQ9X976</accession>
<name>A0ABQ9X976_9EUKA</name>
<evidence type="ECO:0000259" key="3">
    <source>
        <dbReference type="PROSITE" id="PS50076"/>
    </source>
</evidence>
<protein>
    <submittedName>
        <fullName evidence="4">Chaperone protein DnaJ</fullName>
    </submittedName>
</protein>
<dbReference type="SMART" id="SM00271">
    <property type="entry name" value="DnaJ"/>
    <property type="match status" value="1"/>
</dbReference>
<dbReference type="EMBL" id="JARBJD010000188">
    <property type="protein sequence ID" value="KAK2947939.1"/>
    <property type="molecule type" value="Genomic_DNA"/>
</dbReference>